<organism evidence="1 2">
    <name type="scientific">Bacillus velezensis</name>
    <dbReference type="NCBI Taxonomy" id="492670"/>
    <lineage>
        <taxon>Bacteria</taxon>
        <taxon>Bacillati</taxon>
        <taxon>Bacillota</taxon>
        <taxon>Bacilli</taxon>
        <taxon>Bacillales</taxon>
        <taxon>Bacillaceae</taxon>
        <taxon>Bacillus</taxon>
        <taxon>Bacillus amyloliquefaciens group</taxon>
    </lineage>
</organism>
<accession>A0ABC8D965</accession>
<sequence>MSELSQEQTCPYCDCTEEASFSNWDSDSDGIVTCTSCYKEYYSMPQYRFEGWQVEKICEECGHEESECHCEGEEK</sequence>
<proteinExistence type="predicted"/>
<name>A0ABC8D965_BACVE</name>
<gene>
    <name evidence="1" type="ORF">BVDSYZ_10195</name>
</gene>
<reference evidence="1 2" key="1">
    <citation type="submission" date="2018-06" db="EMBL/GenBank/DDBJ databases">
        <title>Complete Genome Sequence of Bacillus velezensis DSYZ, a Plant Growth-Promoting Rhizobacterium with Antifungal Activity.</title>
        <authorList>
            <person name="Du B."/>
            <person name="Ding Y."/>
            <person name="Liu K."/>
            <person name="Yao L."/>
            <person name="Wang C."/>
            <person name="Li H."/>
            <person name="Liu H."/>
        </authorList>
    </citation>
    <scope>NUCLEOTIDE SEQUENCE [LARGE SCALE GENOMIC DNA]</scope>
    <source>
        <strain evidence="1 2">DSYZ</strain>
    </source>
</reference>
<dbReference type="EMBL" id="CP030150">
    <property type="protein sequence ID" value="AWX72375.1"/>
    <property type="molecule type" value="Genomic_DNA"/>
</dbReference>
<dbReference type="AlphaFoldDB" id="A0ABC8D965"/>
<evidence type="ECO:0000313" key="2">
    <source>
        <dbReference type="Proteomes" id="UP000250069"/>
    </source>
</evidence>
<protein>
    <submittedName>
        <fullName evidence="1">Uncharacterized protein</fullName>
    </submittedName>
</protein>
<dbReference type="Proteomes" id="UP000250069">
    <property type="component" value="Chromosome"/>
</dbReference>
<evidence type="ECO:0000313" key="1">
    <source>
        <dbReference type="EMBL" id="AWX72375.1"/>
    </source>
</evidence>